<dbReference type="CDD" id="cd06171">
    <property type="entry name" value="Sigma70_r4"/>
    <property type="match status" value="1"/>
</dbReference>
<dbReference type="InterPro" id="IPR007627">
    <property type="entry name" value="RNA_pol_sigma70_r2"/>
</dbReference>
<evidence type="ECO:0000256" key="3">
    <source>
        <dbReference type="ARBA" id="ARBA00023082"/>
    </source>
</evidence>
<evidence type="ECO:0000256" key="4">
    <source>
        <dbReference type="ARBA" id="ARBA00023125"/>
    </source>
</evidence>
<evidence type="ECO:0000256" key="2">
    <source>
        <dbReference type="ARBA" id="ARBA00023015"/>
    </source>
</evidence>
<evidence type="ECO:0000313" key="8">
    <source>
        <dbReference type="EMBL" id="SDC71131.1"/>
    </source>
</evidence>
<proteinExistence type="inferred from homology"/>
<organism evidence="8 9">
    <name type="scientific">Nocardioides lianchengensis</name>
    <dbReference type="NCBI Taxonomy" id="1045774"/>
    <lineage>
        <taxon>Bacteria</taxon>
        <taxon>Bacillati</taxon>
        <taxon>Actinomycetota</taxon>
        <taxon>Actinomycetes</taxon>
        <taxon>Propionibacteriales</taxon>
        <taxon>Nocardioidaceae</taxon>
        <taxon>Nocardioides</taxon>
    </lineage>
</organism>
<reference evidence="8 9" key="1">
    <citation type="submission" date="2016-10" db="EMBL/GenBank/DDBJ databases">
        <authorList>
            <person name="de Groot N.N."/>
        </authorList>
    </citation>
    <scope>NUCLEOTIDE SEQUENCE [LARGE SCALE GENOMIC DNA]</scope>
    <source>
        <strain evidence="8 9">CGMCC 4.6858</strain>
    </source>
</reference>
<evidence type="ECO:0000259" key="7">
    <source>
        <dbReference type="Pfam" id="PF08281"/>
    </source>
</evidence>
<evidence type="ECO:0000256" key="1">
    <source>
        <dbReference type="ARBA" id="ARBA00010641"/>
    </source>
</evidence>
<dbReference type="InterPro" id="IPR014325">
    <property type="entry name" value="RNA_pol_sigma-E_actinobac"/>
</dbReference>
<sequence length="172" mass="18855">MPRPPSDAEFTDLVHASWPRLYRTAYLLVGEHALAEDLVQTALAKTYGSWSQVRSLDAAPAYARTVLVNTATSWFRRRSWRNEHPTEQLPDRGYDADPAERPAMVAALAQLPPRQRAVIVLRYYDDLGVAETAAALGCSVGTVKSQTSDALAKLRLLLGDAVVPHPLGAPHD</sequence>
<dbReference type="PANTHER" id="PTHR43133">
    <property type="entry name" value="RNA POLYMERASE ECF-TYPE SIGMA FACTO"/>
    <property type="match status" value="1"/>
</dbReference>
<dbReference type="InterPro" id="IPR036388">
    <property type="entry name" value="WH-like_DNA-bd_sf"/>
</dbReference>
<dbReference type="RefSeq" id="WP_090853190.1">
    <property type="nucleotide sequence ID" value="NZ_FMZM01000003.1"/>
</dbReference>
<dbReference type="NCBIfam" id="TIGR02983">
    <property type="entry name" value="SigE-fam_strep"/>
    <property type="match status" value="1"/>
</dbReference>
<evidence type="ECO:0000256" key="5">
    <source>
        <dbReference type="ARBA" id="ARBA00023163"/>
    </source>
</evidence>
<evidence type="ECO:0000313" key="9">
    <source>
        <dbReference type="Proteomes" id="UP000199034"/>
    </source>
</evidence>
<dbReference type="EMBL" id="FMZM01000003">
    <property type="protein sequence ID" value="SDC71131.1"/>
    <property type="molecule type" value="Genomic_DNA"/>
</dbReference>
<dbReference type="SUPFAM" id="SSF88946">
    <property type="entry name" value="Sigma2 domain of RNA polymerase sigma factors"/>
    <property type="match status" value="1"/>
</dbReference>
<dbReference type="Proteomes" id="UP000199034">
    <property type="component" value="Unassembled WGS sequence"/>
</dbReference>
<dbReference type="PANTHER" id="PTHR43133:SF50">
    <property type="entry name" value="ECF RNA POLYMERASE SIGMA FACTOR SIGM"/>
    <property type="match status" value="1"/>
</dbReference>
<dbReference type="InterPro" id="IPR013325">
    <property type="entry name" value="RNA_pol_sigma_r2"/>
</dbReference>
<keyword evidence="5" id="KW-0804">Transcription</keyword>
<dbReference type="GO" id="GO:0016987">
    <property type="term" value="F:sigma factor activity"/>
    <property type="evidence" value="ECO:0007669"/>
    <property type="project" value="UniProtKB-KW"/>
</dbReference>
<dbReference type="GO" id="GO:0006352">
    <property type="term" value="P:DNA-templated transcription initiation"/>
    <property type="evidence" value="ECO:0007669"/>
    <property type="project" value="InterPro"/>
</dbReference>
<dbReference type="InterPro" id="IPR013324">
    <property type="entry name" value="RNA_pol_sigma_r3/r4-like"/>
</dbReference>
<accession>A0A1G6NU26</accession>
<dbReference type="InterPro" id="IPR014284">
    <property type="entry name" value="RNA_pol_sigma-70_dom"/>
</dbReference>
<name>A0A1G6NU26_9ACTN</name>
<dbReference type="STRING" id="1045774.SAMN05421872_103368"/>
<dbReference type="SUPFAM" id="SSF88659">
    <property type="entry name" value="Sigma3 and sigma4 domains of RNA polymerase sigma factors"/>
    <property type="match status" value="1"/>
</dbReference>
<keyword evidence="9" id="KW-1185">Reference proteome</keyword>
<dbReference type="Pfam" id="PF04542">
    <property type="entry name" value="Sigma70_r2"/>
    <property type="match status" value="1"/>
</dbReference>
<gene>
    <name evidence="8" type="ORF">SAMN05421872_103368</name>
</gene>
<protein>
    <submittedName>
        <fullName evidence="8">RNA polymerase sigma-70 factor, sigma-E family</fullName>
    </submittedName>
</protein>
<keyword evidence="4" id="KW-0238">DNA-binding</keyword>
<dbReference type="InterPro" id="IPR039425">
    <property type="entry name" value="RNA_pol_sigma-70-like"/>
</dbReference>
<dbReference type="Pfam" id="PF08281">
    <property type="entry name" value="Sigma70_r4_2"/>
    <property type="match status" value="1"/>
</dbReference>
<feature type="domain" description="RNA polymerase sigma factor 70 region 4 type 2" evidence="7">
    <location>
        <begin position="104"/>
        <end position="154"/>
    </location>
</feature>
<keyword evidence="2" id="KW-0805">Transcription regulation</keyword>
<evidence type="ECO:0000259" key="6">
    <source>
        <dbReference type="Pfam" id="PF04542"/>
    </source>
</evidence>
<keyword evidence="3" id="KW-0731">Sigma factor</keyword>
<dbReference type="Gene3D" id="1.10.10.10">
    <property type="entry name" value="Winged helix-like DNA-binding domain superfamily/Winged helix DNA-binding domain"/>
    <property type="match status" value="1"/>
</dbReference>
<dbReference type="OrthoDB" id="3692620at2"/>
<dbReference type="NCBIfam" id="TIGR02937">
    <property type="entry name" value="sigma70-ECF"/>
    <property type="match status" value="1"/>
</dbReference>
<dbReference type="Gene3D" id="1.10.1740.10">
    <property type="match status" value="1"/>
</dbReference>
<feature type="domain" description="RNA polymerase sigma-70 region 2" evidence="6">
    <location>
        <begin position="14"/>
        <end position="81"/>
    </location>
</feature>
<dbReference type="AlphaFoldDB" id="A0A1G6NU26"/>
<comment type="similarity">
    <text evidence="1">Belongs to the sigma-70 factor family. ECF subfamily.</text>
</comment>
<dbReference type="InterPro" id="IPR013249">
    <property type="entry name" value="RNA_pol_sigma70_r4_t2"/>
</dbReference>
<dbReference type="GO" id="GO:0003677">
    <property type="term" value="F:DNA binding"/>
    <property type="evidence" value="ECO:0007669"/>
    <property type="project" value="UniProtKB-KW"/>
</dbReference>